<dbReference type="AlphaFoldDB" id="A0A1R3VGV1"/>
<dbReference type="EMBL" id="FTPD01000067">
    <property type="protein sequence ID" value="SIT59155.1"/>
    <property type="molecule type" value="Genomic_DNA"/>
</dbReference>
<accession>A0A1R3VGV1</accession>
<evidence type="ECO:0000313" key="2">
    <source>
        <dbReference type="Proteomes" id="UP000188388"/>
    </source>
</evidence>
<organism evidence="1 2">
    <name type="scientific">Mesorhizobium prunaredense</name>
    <dbReference type="NCBI Taxonomy" id="1631249"/>
    <lineage>
        <taxon>Bacteria</taxon>
        <taxon>Pseudomonadati</taxon>
        <taxon>Pseudomonadota</taxon>
        <taxon>Alphaproteobacteria</taxon>
        <taxon>Hyphomicrobiales</taxon>
        <taxon>Phyllobacteriaceae</taxon>
        <taxon>Mesorhizobium</taxon>
    </lineage>
</organism>
<dbReference type="Proteomes" id="UP000188388">
    <property type="component" value="Unassembled WGS sequence"/>
</dbReference>
<reference evidence="2" key="1">
    <citation type="submission" date="2017-01" db="EMBL/GenBank/DDBJ databases">
        <authorList>
            <person name="Brunel B."/>
        </authorList>
    </citation>
    <scope>NUCLEOTIDE SEQUENCE [LARGE SCALE GENOMIC DNA]</scope>
</reference>
<proteinExistence type="predicted"/>
<sequence>MKCRATSGYERGVQVRRLLSLAVRLRRPPVEAATSGGAGIVSDIDGKNWDSALTATADVLELIGQSVLSAYQARCAERDRMPRCKAA</sequence>
<evidence type="ECO:0000313" key="1">
    <source>
        <dbReference type="EMBL" id="SIT59155.1"/>
    </source>
</evidence>
<protein>
    <submittedName>
        <fullName evidence="1">Uncharacterized protein</fullName>
    </submittedName>
</protein>
<name>A0A1R3VGV1_9HYPH</name>
<gene>
    <name evidence="1" type="ORF">BQ8794_70085</name>
</gene>
<keyword evidence="2" id="KW-1185">Reference proteome</keyword>
<dbReference type="STRING" id="1631249.BQ8794_70085"/>